<reference evidence="3 4" key="1">
    <citation type="submission" date="2020-08" db="EMBL/GenBank/DDBJ databases">
        <title>Genomic Encyclopedia of Type Strains, Phase IV (KMG-IV): sequencing the most valuable type-strain genomes for metagenomic binning, comparative biology and taxonomic classification.</title>
        <authorList>
            <person name="Goeker M."/>
        </authorList>
    </citation>
    <scope>NUCLEOTIDE SEQUENCE [LARGE SCALE GENOMIC DNA]</scope>
    <source>
        <strain evidence="3 4">DSM 106739</strain>
    </source>
</reference>
<evidence type="ECO:0000256" key="1">
    <source>
        <dbReference type="SAM" id="Phobius"/>
    </source>
</evidence>
<protein>
    <submittedName>
        <fullName evidence="3">Lipid A 4'-phosphatase</fullName>
        <ecNumber evidence="3">3.1.3.-</ecNumber>
    </submittedName>
</protein>
<feature type="transmembrane region" description="Helical" evidence="1">
    <location>
        <begin position="198"/>
        <end position="216"/>
    </location>
</feature>
<feature type="transmembrane region" description="Helical" evidence="1">
    <location>
        <begin position="146"/>
        <end position="165"/>
    </location>
</feature>
<evidence type="ECO:0000313" key="4">
    <source>
        <dbReference type="Proteomes" id="UP000561045"/>
    </source>
</evidence>
<dbReference type="EC" id="3.1.3.-" evidence="3"/>
<sequence>MPGRIERIIVALVFAIAALLFSLWPQLDTSLSAMFYSPGEGFALDHLAIVQAVYWGVWYGSRIAIISVVLLWLAGFAMRGGWLESRRRWFGFLALAIAIGPGLITDAGLKNHWGRARPNQIQAFGGDKQFTPALLPSDQCDRNCSFVSGHATGAFAIMAFGWLAAPRRRARWLAGATLAGALVGLVRIVQGGHFLSDVIFAFLAVWLGCWLAAAILNRFGLLPRSDQLPVALR</sequence>
<dbReference type="InterPro" id="IPR000326">
    <property type="entry name" value="PAP2/HPO"/>
</dbReference>
<dbReference type="Pfam" id="PF01569">
    <property type="entry name" value="PAP2"/>
    <property type="match status" value="1"/>
</dbReference>
<comment type="caution">
    <text evidence="3">The sequence shown here is derived from an EMBL/GenBank/DDBJ whole genome shotgun (WGS) entry which is preliminary data.</text>
</comment>
<gene>
    <name evidence="3" type="ORF">GGR36_001125</name>
</gene>
<organism evidence="3 4">
    <name type="scientific">Niveibacterium umoris</name>
    <dbReference type="NCBI Taxonomy" id="1193620"/>
    <lineage>
        <taxon>Bacteria</taxon>
        <taxon>Pseudomonadati</taxon>
        <taxon>Pseudomonadota</taxon>
        <taxon>Betaproteobacteria</taxon>
        <taxon>Rhodocyclales</taxon>
        <taxon>Rhodocyclaceae</taxon>
        <taxon>Niveibacterium</taxon>
    </lineage>
</organism>
<dbReference type="Gene3D" id="1.20.144.10">
    <property type="entry name" value="Phosphatidic acid phosphatase type 2/haloperoxidase"/>
    <property type="match status" value="1"/>
</dbReference>
<name>A0A840BMV2_9RHOO</name>
<feature type="domain" description="Phosphatidic acid phosphatase type 2/haloperoxidase" evidence="2">
    <location>
        <begin position="90"/>
        <end position="213"/>
    </location>
</feature>
<dbReference type="SMART" id="SM00014">
    <property type="entry name" value="acidPPc"/>
    <property type="match status" value="1"/>
</dbReference>
<dbReference type="CDD" id="cd03396">
    <property type="entry name" value="PAP2_like_6"/>
    <property type="match status" value="1"/>
</dbReference>
<proteinExistence type="predicted"/>
<accession>A0A840BMV2</accession>
<keyword evidence="1" id="KW-0812">Transmembrane</keyword>
<dbReference type="SUPFAM" id="SSF48317">
    <property type="entry name" value="Acid phosphatase/Vanadium-dependent haloperoxidase"/>
    <property type="match status" value="1"/>
</dbReference>
<feature type="transmembrane region" description="Helical" evidence="1">
    <location>
        <begin position="172"/>
        <end position="192"/>
    </location>
</feature>
<keyword evidence="1" id="KW-0472">Membrane</keyword>
<dbReference type="RefSeq" id="WP_183632775.1">
    <property type="nucleotide sequence ID" value="NZ_BAABLE010000011.1"/>
</dbReference>
<keyword evidence="3" id="KW-0378">Hydrolase</keyword>
<keyword evidence="1" id="KW-1133">Transmembrane helix</keyword>
<dbReference type="GO" id="GO:0016787">
    <property type="term" value="F:hydrolase activity"/>
    <property type="evidence" value="ECO:0007669"/>
    <property type="project" value="UniProtKB-KW"/>
</dbReference>
<dbReference type="AlphaFoldDB" id="A0A840BMV2"/>
<evidence type="ECO:0000259" key="2">
    <source>
        <dbReference type="SMART" id="SM00014"/>
    </source>
</evidence>
<evidence type="ECO:0000313" key="3">
    <source>
        <dbReference type="EMBL" id="MBB4011817.1"/>
    </source>
</evidence>
<dbReference type="InterPro" id="IPR036938">
    <property type="entry name" value="PAP2/HPO_sf"/>
</dbReference>
<dbReference type="EMBL" id="JACIET010000001">
    <property type="protein sequence ID" value="MBB4011817.1"/>
    <property type="molecule type" value="Genomic_DNA"/>
</dbReference>
<feature type="transmembrane region" description="Helical" evidence="1">
    <location>
        <begin position="57"/>
        <end position="77"/>
    </location>
</feature>
<dbReference type="Proteomes" id="UP000561045">
    <property type="component" value="Unassembled WGS sequence"/>
</dbReference>
<feature type="transmembrane region" description="Helical" evidence="1">
    <location>
        <begin position="89"/>
        <end position="109"/>
    </location>
</feature>
<keyword evidence="4" id="KW-1185">Reference proteome</keyword>